<evidence type="ECO:0000259" key="3">
    <source>
        <dbReference type="Pfam" id="PF16861"/>
    </source>
</evidence>
<dbReference type="InterPro" id="IPR051338">
    <property type="entry name" value="NodU/CmcH_Carbamoyltrnsfr"/>
</dbReference>
<sequence>MIILGINDGCHHNSAASILVDGKLVASVELERISRIKNDGSFPHAAIDEALAIAGLTAEDIDMVAKANLSRWQQIPYLNRYYQHIAKAGKTDTLIRNFFWKKQFERYRRVLHRRKQPLGILAQKPYQTVEHHLAHAASAYYASPFGNERVGVITLDGVGDFSWGSVWIGEHGKLQHVDHLHQVNSIGLLYSAITIYLGFKANRHEGKVLGLAAFGNPEPLLSRLLAHTNSENWDDLFNPKLVRVSLKFGANLGQSVVRELCADLSREDIAAGIQAYTEKLICKWVQDRVKELKVTKLALAGGVFSNVKLNQLILALPEIETIYVHPNMGDGGLATGAAFEVYSRLNQGLEPQFNQQVYLGTEINRDTALAALEKQGITYEEPENLALTVARLLADSKVIARADGKMEYGPRALGNRTVMAACNDPTINDWLNKKFDRTEFMPFAPVILQEHAKEYFPEWKEDHITARFMTLTYNVSDIAKRNIPAAVHIDNTARPQVLRREDNPDYYDIIKEYYDVTGVPSVINTSFNMHEEPIVRTADEAIRAFQAADLDALVLGPFLIRKVSAVQ</sequence>
<dbReference type="InterPro" id="IPR003696">
    <property type="entry name" value="Carbtransf_dom"/>
</dbReference>
<name>G3J1M2_METTV</name>
<dbReference type="EMBL" id="JH109154">
    <property type="protein sequence ID" value="EGW19628.1"/>
    <property type="molecule type" value="Genomic_DNA"/>
</dbReference>
<proteinExistence type="inferred from homology"/>
<evidence type="ECO:0000259" key="2">
    <source>
        <dbReference type="Pfam" id="PF02543"/>
    </source>
</evidence>
<dbReference type="Gene3D" id="3.90.870.20">
    <property type="entry name" value="Carbamoyltransferase, C-terminal domain"/>
    <property type="match status" value="1"/>
</dbReference>
<dbReference type="InterPro" id="IPR043129">
    <property type="entry name" value="ATPase_NBD"/>
</dbReference>
<dbReference type="Pfam" id="PF02543">
    <property type="entry name" value="Carbam_trans_N"/>
    <property type="match status" value="1"/>
</dbReference>
<dbReference type="InterPro" id="IPR038152">
    <property type="entry name" value="Carbam_trans_C_sf"/>
</dbReference>
<keyword evidence="4" id="KW-0808">Transferase</keyword>
<dbReference type="InterPro" id="IPR031730">
    <property type="entry name" value="Carbam_trans_C"/>
</dbReference>
<organism evidence="4 5">
    <name type="scientific">Methylobacter tundripaludum (strain ATCC BAA-1195 / DSM 17260 / SV96)</name>
    <dbReference type="NCBI Taxonomy" id="697282"/>
    <lineage>
        <taxon>Bacteria</taxon>
        <taxon>Pseudomonadati</taxon>
        <taxon>Pseudomonadota</taxon>
        <taxon>Gammaproteobacteria</taxon>
        <taxon>Methylococcales</taxon>
        <taxon>Methylococcaceae</taxon>
        <taxon>Methylobacter</taxon>
    </lineage>
</organism>
<dbReference type="Gene3D" id="3.30.420.40">
    <property type="match status" value="2"/>
</dbReference>
<dbReference type="eggNOG" id="COG2192">
    <property type="taxonomic scope" value="Bacteria"/>
</dbReference>
<evidence type="ECO:0000313" key="4">
    <source>
        <dbReference type="EMBL" id="EGW19628.1"/>
    </source>
</evidence>
<dbReference type="CDD" id="cd24100">
    <property type="entry name" value="ASKHA_NBD_MJ1051-like_N"/>
    <property type="match status" value="1"/>
</dbReference>
<feature type="domain" description="Carbamoyltransferase C-terminal" evidence="3">
    <location>
        <begin position="390"/>
        <end position="562"/>
    </location>
</feature>
<keyword evidence="5" id="KW-1185">Reference proteome</keyword>
<dbReference type="RefSeq" id="WP_006893772.1">
    <property type="nucleotide sequence ID" value="NZ_JH109154.1"/>
</dbReference>
<dbReference type="Pfam" id="PF16861">
    <property type="entry name" value="Carbam_trans_C"/>
    <property type="match status" value="1"/>
</dbReference>
<comment type="similarity">
    <text evidence="1">Belongs to the NodU/CmcH family.</text>
</comment>
<reference evidence="4 5" key="1">
    <citation type="submission" date="2011-06" db="EMBL/GenBank/DDBJ databases">
        <title>Genomic sequence of Methylobacter tundripaludum SV96.</title>
        <authorList>
            <consortium name="US DOE Joint Genome Institute"/>
            <person name="Lucas S."/>
            <person name="Han J."/>
            <person name="Lapidus A."/>
            <person name="Cheng J.-F."/>
            <person name="Goodwin L."/>
            <person name="Pitluck S."/>
            <person name="Held B."/>
            <person name="Detter J.C."/>
            <person name="Han C."/>
            <person name="Tapia R."/>
            <person name="Land M."/>
            <person name="Hauser L."/>
            <person name="Kyrpides N."/>
            <person name="Ivanova N."/>
            <person name="Ovchinnikova G."/>
            <person name="Pagani I."/>
            <person name="Klotz M.G."/>
            <person name="Dispirito A.A."/>
            <person name="Murrell J.C."/>
            <person name="Dunfield P."/>
            <person name="Kalyuzhnaya M.G."/>
            <person name="Svenning M."/>
            <person name="Trotsenko Y.A."/>
            <person name="Stein L.Y."/>
            <person name="Woyke T."/>
        </authorList>
    </citation>
    <scope>NUCLEOTIDE SEQUENCE [LARGE SCALE GENOMIC DNA]</scope>
    <source>
        <strain evidence="5">ATCC BAA-1195 / DSM 17260 / SV96</strain>
    </source>
</reference>
<dbReference type="PANTHER" id="PTHR34847">
    <property type="entry name" value="NODULATION PROTEIN U"/>
    <property type="match status" value="1"/>
</dbReference>
<gene>
    <name evidence="4" type="ORF">Mettu_2735</name>
</gene>
<dbReference type="OrthoDB" id="9780777at2"/>
<dbReference type="AlphaFoldDB" id="G3J1M2"/>
<dbReference type="Proteomes" id="UP000004664">
    <property type="component" value="Unassembled WGS sequence"/>
</dbReference>
<dbReference type="GO" id="GO:0016740">
    <property type="term" value="F:transferase activity"/>
    <property type="evidence" value="ECO:0007669"/>
    <property type="project" value="UniProtKB-KW"/>
</dbReference>
<protein>
    <submittedName>
        <fullName evidence="4">Carbamoyltransferase</fullName>
    </submittedName>
</protein>
<dbReference type="HOGENOM" id="CLU_014411_2_0_6"/>
<dbReference type="PANTHER" id="PTHR34847:SF1">
    <property type="entry name" value="NODULATION PROTEIN U"/>
    <property type="match status" value="1"/>
</dbReference>
<accession>G3J1M2</accession>
<evidence type="ECO:0000256" key="1">
    <source>
        <dbReference type="ARBA" id="ARBA00006129"/>
    </source>
</evidence>
<dbReference type="SUPFAM" id="SSF53067">
    <property type="entry name" value="Actin-like ATPase domain"/>
    <property type="match status" value="1"/>
</dbReference>
<evidence type="ECO:0000313" key="5">
    <source>
        <dbReference type="Proteomes" id="UP000004664"/>
    </source>
</evidence>
<feature type="domain" description="Carbamoyltransferase" evidence="2">
    <location>
        <begin position="3"/>
        <end position="338"/>
    </location>
</feature>